<proteinExistence type="predicted"/>
<organism evidence="1 2">
    <name type="scientific">Panagrolaimus sp. JU765</name>
    <dbReference type="NCBI Taxonomy" id="591449"/>
    <lineage>
        <taxon>Eukaryota</taxon>
        <taxon>Metazoa</taxon>
        <taxon>Ecdysozoa</taxon>
        <taxon>Nematoda</taxon>
        <taxon>Chromadorea</taxon>
        <taxon>Rhabditida</taxon>
        <taxon>Tylenchina</taxon>
        <taxon>Panagrolaimomorpha</taxon>
        <taxon>Panagrolaimoidea</taxon>
        <taxon>Panagrolaimidae</taxon>
        <taxon>Panagrolaimus</taxon>
    </lineage>
</organism>
<name>A0AC34PXN3_9BILA</name>
<reference evidence="2" key="1">
    <citation type="submission" date="2022-11" db="UniProtKB">
        <authorList>
            <consortium name="WormBaseParasite"/>
        </authorList>
    </citation>
    <scope>IDENTIFICATION</scope>
</reference>
<evidence type="ECO:0000313" key="2">
    <source>
        <dbReference type="WBParaSite" id="JU765_v2.g11015.t1"/>
    </source>
</evidence>
<protein>
    <submittedName>
        <fullName evidence="2">Uncharacterized protein</fullName>
    </submittedName>
</protein>
<accession>A0AC34PXN3</accession>
<sequence length="82" mass="9611">MPIKTVNAKDDQFVDAVKPALESLLSDLQRTTEVLRRAQQRNSQERDLSDVNSSMYSSYRENRQSYDNDIDPIYQEQTVNRK</sequence>
<dbReference type="WBParaSite" id="JU765_v2.g11015.t1">
    <property type="protein sequence ID" value="JU765_v2.g11015.t1"/>
    <property type="gene ID" value="JU765_v2.g11015"/>
</dbReference>
<dbReference type="Proteomes" id="UP000887576">
    <property type="component" value="Unplaced"/>
</dbReference>
<evidence type="ECO:0000313" key="1">
    <source>
        <dbReference type="Proteomes" id="UP000887576"/>
    </source>
</evidence>